<keyword evidence="2" id="KW-1185">Reference proteome</keyword>
<dbReference type="InParanoid" id="A0A0C2WUY4"/>
<dbReference type="EMBL" id="KN818303">
    <property type="protein sequence ID" value="KIL60148.1"/>
    <property type="molecule type" value="Genomic_DNA"/>
</dbReference>
<sequence>MICMKDFYPPHGFCILSLRISFNAHGSYLMIRSYPDLTAERIKAIYSSHGSLPANCSGVYTVPNMDESRRSQIWSRVATSSQSSPQ</sequence>
<reference evidence="1 2" key="1">
    <citation type="submission" date="2014-04" db="EMBL/GenBank/DDBJ databases">
        <title>Evolutionary Origins and Diversification of the Mycorrhizal Mutualists.</title>
        <authorList>
            <consortium name="DOE Joint Genome Institute"/>
            <consortium name="Mycorrhizal Genomics Consortium"/>
            <person name="Kohler A."/>
            <person name="Kuo A."/>
            <person name="Nagy L.G."/>
            <person name="Floudas D."/>
            <person name="Copeland A."/>
            <person name="Barry K.W."/>
            <person name="Cichocki N."/>
            <person name="Veneault-Fourrey C."/>
            <person name="LaButti K."/>
            <person name="Lindquist E.A."/>
            <person name="Lipzen A."/>
            <person name="Lundell T."/>
            <person name="Morin E."/>
            <person name="Murat C."/>
            <person name="Riley R."/>
            <person name="Ohm R."/>
            <person name="Sun H."/>
            <person name="Tunlid A."/>
            <person name="Henrissat B."/>
            <person name="Grigoriev I.V."/>
            <person name="Hibbett D.S."/>
            <person name="Martin F."/>
        </authorList>
    </citation>
    <scope>NUCLEOTIDE SEQUENCE [LARGE SCALE GENOMIC DNA]</scope>
    <source>
        <strain evidence="1 2">Koide BX008</strain>
    </source>
</reference>
<dbReference type="OrthoDB" id="440673at2759"/>
<dbReference type="AlphaFoldDB" id="A0A0C2WUY4"/>
<evidence type="ECO:0000313" key="1">
    <source>
        <dbReference type="EMBL" id="KIL60148.1"/>
    </source>
</evidence>
<organism evidence="1 2">
    <name type="scientific">Amanita muscaria (strain Koide BX008)</name>
    <dbReference type="NCBI Taxonomy" id="946122"/>
    <lineage>
        <taxon>Eukaryota</taxon>
        <taxon>Fungi</taxon>
        <taxon>Dikarya</taxon>
        <taxon>Basidiomycota</taxon>
        <taxon>Agaricomycotina</taxon>
        <taxon>Agaricomycetes</taxon>
        <taxon>Agaricomycetidae</taxon>
        <taxon>Agaricales</taxon>
        <taxon>Pluteineae</taxon>
        <taxon>Amanitaceae</taxon>
        <taxon>Amanita</taxon>
    </lineage>
</organism>
<evidence type="ECO:0000313" key="2">
    <source>
        <dbReference type="Proteomes" id="UP000054549"/>
    </source>
</evidence>
<name>A0A0C2WUY4_AMAMK</name>
<protein>
    <submittedName>
        <fullName evidence="1">Uncharacterized protein</fullName>
    </submittedName>
</protein>
<gene>
    <name evidence="1" type="ORF">M378DRAFT_168429</name>
</gene>
<proteinExistence type="predicted"/>
<accession>A0A0C2WUY4</accession>
<dbReference type="Proteomes" id="UP000054549">
    <property type="component" value="Unassembled WGS sequence"/>
</dbReference>
<dbReference type="HOGENOM" id="CLU_2497430_0_0_1"/>